<dbReference type="AlphaFoldDB" id="A0A2A5QQW5"/>
<sequence>MSVTDRIVDGFKAMFGARIVYNAVNGLLMLLLARVFLTPDEYGLLYLVIAIIGIGQLFADLGLSRSAARYVSEYKESDPGSIPFIIRTTLKYRLLLVGLVAGVLLVGRGRIAALQGDPAIAPLLVVGAGCLVFQSLYSFPEFLFQGFNRVRLSALLEVVHSVTRAVFVVVLILLGFGVAGALLGYMIGALVATTLGLGILYRECYRVYEDRGGSRSLRDRILKYGVPLTASSGANVIDKRIDTVLVGYFLNPAAVGYYVISKQITSFVLVPAASLGFSVSPTYGEQKATESLDRAARIYENTLQYVLLMYVPAAVGVFIVAEPTIELMLGPEYGGAAPVLQVLGVYMVFSSITSVTTNGLDYLGRASDRAVAKGVTAVANAILNIVLIPRFGVTGAAIATVVTYGIYTFVNMYIMYVELPLDLAHLGRPLAITSAISVGMGVGVMVLVPYVSSLFALTGVIAVGVLIWATLAVLSGLIDVRETMARLS</sequence>
<feature type="transmembrane region" description="Helical" evidence="6">
    <location>
        <begin position="302"/>
        <end position="321"/>
    </location>
</feature>
<proteinExistence type="predicted"/>
<organism evidence="7 8">
    <name type="scientific">Natrinema ejinorense</name>
    <dbReference type="NCBI Taxonomy" id="373386"/>
    <lineage>
        <taxon>Archaea</taxon>
        <taxon>Methanobacteriati</taxon>
        <taxon>Methanobacteriota</taxon>
        <taxon>Stenosarchaea group</taxon>
        <taxon>Halobacteria</taxon>
        <taxon>Halobacteriales</taxon>
        <taxon>Natrialbaceae</taxon>
        <taxon>Natrinema</taxon>
    </lineage>
</organism>
<dbReference type="CDD" id="cd13128">
    <property type="entry name" value="MATE_Wzx_like"/>
    <property type="match status" value="1"/>
</dbReference>
<feature type="transmembrane region" description="Helical" evidence="6">
    <location>
        <begin position="182"/>
        <end position="201"/>
    </location>
</feature>
<dbReference type="PANTHER" id="PTHR30250">
    <property type="entry name" value="PST FAMILY PREDICTED COLANIC ACID TRANSPORTER"/>
    <property type="match status" value="1"/>
</dbReference>
<dbReference type="RefSeq" id="WP_097378094.1">
    <property type="nucleotide sequence ID" value="NZ_NXNI01000001.1"/>
</dbReference>
<keyword evidence="2" id="KW-1003">Cell membrane</keyword>
<evidence type="ECO:0000256" key="4">
    <source>
        <dbReference type="ARBA" id="ARBA00022989"/>
    </source>
</evidence>
<protein>
    <submittedName>
        <fullName evidence="7">Flippase</fullName>
    </submittedName>
</protein>
<comment type="caution">
    <text evidence="7">The sequence shown here is derived from an EMBL/GenBank/DDBJ whole genome shotgun (WGS) entry which is preliminary data.</text>
</comment>
<evidence type="ECO:0000256" key="5">
    <source>
        <dbReference type="ARBA" id="ARBA00023136"/>
    </source>
</evidence>
<evidence type="ECO:0000313" key="7">
    <source>
        <dbReference type="EMBL" id="PCR89143.1"/>
    </source>
</evidence>
<evidence type="ECO:0000256" key="3">
    <source>
        <dbReference type="ARBA" id="ARBA00022692"/>
    </source>
</evidence>
<dbReference type="Proteomes" id="UP000219689">
    <property type="component" value="Unassembled WGS sequence"/>
</dbReference>
<feature type="transmembrane region" description="Helical" evidence="6">
    <location>
        <begin position="429"/>
        <end position="448"/>
    </location>
</feature>
<reference evidence="7 8" key="1">
    <citation type="submission" date="2017-09" db="EMBL/GenBank/DDBJ databases">
        <title>Genome sequences of Natrinema ejinorence JCM 13890T.</title>
        <authorList>
            <person name="Roh S.W."/>
            <person name="Kim Y.B."/>
            <person name="Kim J.Y."/>
        </authorList>
    </citation>
    <scope>NUCLEOTIDE SEQUENCE [LARGE SCALE GENOMIC DNA]</scope>
    <source>
        <strain evidence="7 8">JCM 13890</strain>
    </source>
</reference>
<evidence type="ECO:0000256" key="2">
    <source>
        <dbReference type="ARBA" id="ARBA00022475"/>
    </source>
</evidence>
<dbReference type="PANTHER" id="PTHR30250:SF11">
    <property type="entry name" value="O-ANTIGEN TRANSPORTER-RELATED"/>
    <property type="match status" value="1"/>
</dbReference>
<feature type="transmembrane region" description="Helical" evidence="6">
    <location>
        <begin position="43"/>
        <end position="63"/>
    </location>
</feature>
<feature type="transmembrane region" description="Helical" evidence="6">
    <location>
        <begin position="94"/>
        <end position="113"/>
    </location>
</feature>
<dbReference type="GO" id="GO:0005886">
    <property type="term" value="C:plasma membrane"/>
    <property type="evidence" value="ECO:0007669"/>
    <property type="project" value="UniProtKB-SubCell"/>
</dbReference>
<evidence type="ECO:0000256" key="6">
    <source>
        <dbReference type="SAM" id="Phobius"/>
    </source>
</evidence>
<accession>A0A2A5QQW5</accession>
<name>A0A2A5QQW5_9EURY</name>
<comment type="subcellular location">
    <subcellularLocation>
        <location evidence="1">Cell membrane</location>
        <topology evidence="1">Multi-pass membrane protein</topology>
    </subcellularLocation>
</comment>
<dbReference type="EMBL" id="NXNI01000001">
    <property type="protein sequence ID" value="PCR89143.1"/>
    <property type="molecule type" value="Genomic_DNA"/>
</dbReference>
<feature type="transmembrane region" description="Helical" evidence="6">
    <location>
        <begin position="454"/>
        <end position="478"/>
    </location>
</feature>
<feature type="transmembrane region" description="Helical" evidence="6">
    <location>
        <begin position="370"/>
        <end position="389"/>
    </location>
</feature>
<gene>
    <name evidence="7" type="ORF">CP557_00480</name>
</gene>
<evidence type="ECO:0000313" key="8">
    <source>
        <dbReference type="Proteomes" id="UP000219689"/>
    </source>
</evidence>
<dbReference type="OrthoDB" id="202076at2157"/>
<keyword evidence="3 6" id="KW-0812">Transmembrane</keyword>
<evidence type="ECO:0000256" key="1">
    <source>
        <dbReference type="ARBA" id="ARBA00004651"/>
    </source>
</evidence>
<dbReference type="Pfam" id="PF01943">
    <property type="entry name" value="Polysacc_synt"/>
    <property type="match status" value="1"/>
</dbReference>
<feature type="transmembrane region" description="Helical" evidence="6">
    <location>
        <begin position="20"/>
        <end position="37"/>
    </location>
</feature>
<keyword evidence="8" id="KW-1185">Reference proteome</keyword>
<feature type="transmembrane region" description="Helical" evidence="6">
    <location>
        <begin position="152"/>
        <end position="176"/>
    </location>
</feature>
<feature type="transmembrane region" description="Helical" evidence="6">
    <location>
        <begin position="395"/>
        <end position="417"/>
    </location>
</feature>
<feature type="transmembrane region" description="Helical" evidence="6">
    <location>
        <begin position="119"/>
        <end position="140"/>
    </location>
</feature>
<keyword evidence="5 6" id="KW-0472">Membrane</keyword>
<dbReference type="InterPro" id="IPR050833">
    <property type="entry name" value="Poly_Biosynth_Transport"/>
</dbReference>
<keyword evidence="4 6" id="KW-1133">Transmembrane helix</keyword>
<dbReference type="InterPro" id="IPR002797">
    <property type="entry name" value="Polysacc_synth"/>
</dbReference>